<gene>
    <name evidence="1" type="ORF">GCM10010517_12960</name>
</gene>
<keyword evidence="2" id="KW-1185">Reference proteome</keyword>
<reference evidence="1 2" key="1">
    <citation type="journal article" date="2019" name="Int. J. Syst. Evol. Microbiol.">
        <title>The Global Catalogue of Microorganisms (GCM) 10K type strain sequencing project: providing services to taxonomists for standard genome sequencing and annotation.</title>
        <authorList>
            <consortium name="The Broad Institute Genomics Platform"/>
            <consortium name="The Broad Institute Genome Sequencing Center for Infectious Disease"/>
            <person name="Wu L."/>
            <person name="Ma J."/>
        </authorList>
    </citation>
    <scope>NUCLEOTIDE SEQUENCE [LARGE SCALE GENOMIC DNA]</scope>
    <source>
        <strain evidence="1 2">JCM 6242</strain>
    </source>
</reference>
<sequence length="129" mass="14587">MGYMFEFKKAPHDWCNFNGWMMGYIRLIMLEAGAITAPGLEQALKVEGLEPNEQSVDMAKFQSNDGWHITAEEARFIASRLRLAVEHHVPGDTLSFLDDAPPTKDVVEWLEEFADFNERAAAHGGYLVK</sequence>
<proteinExistence type="predicted"/>
<comment type="caution">
    <text evidence="1">The sequence shown here is derived from an EMBL/GenBank/DDBJ whole genome shotgun (WGS) entry which is preliminary data.</text>
</comment>
<name>A0ABN3VT70_9ACTN</name>
<organism evidence="1 2">
    <name type="scientific">Streptosporangium fragile</name>
    <dbReference type="NCBI Taxonomy" id="46186"/>
    <lineage>
        <taxon>Bacteria</taxon>
        <taxon>Bacillati</taxon>
        <taxon>Actinomycetota</taxon>
        <taxon>Actinomycetes</taxon>
        <taxon>Streptosporangiales</taxon>
        <taxon>Streptosporangiaceae</taxon>
        <taxon>Streptosporangium</taxon>
    </lineage>
</organism>
<protein>
    <submittedName>
        <fullName evidence="1">Uncharacterized protein</fullName>
    </submittedName>
</protein>
<dbReference type="EMBL" id="BAAAVI010000006">
    <property type="protein sequence ID" value="GAA2854884.1"/>
    <property type="molecule type" value="Genomic_DNA"/>
</dbReference>
<evidence type="ECO:0000313" key="1">
    <source>
        <dbReference type="EMBL" id="GAA2854884.1"/>
    </source>
</evidence>
<evidence type="ECO:0000313" key="2">
    <source>
        <dbReference type="Proteomes" id="UP001500831"/>
    </source>
</evidence>
<dbReference type="Proteomes" id="UP001500831">
    <property type="component" value="Unassembled WGS sequence"/>
</dbReference>
<accession>A0ABN3VT70</accession>